<proteinExistence type="predicted"/>
<dbReference type="Gene3D" id="1.10.30.50">
    <property type="match status" value="1"/>
</dbReference>
<protein>
    <recommendedName>
        <fullName evidence="3">HNH endonuclease</fullName>
    </recommendedName>
</protein>
<comment type="caution">
    <text evidence="1">The sequence shown here is derived from an EMBL/GenBank/DDBJ whole genome shotgun (WGS) entry which is preliminary data.</text>
</comment>
<keyword evidence="2" id="KW-1185">Reference proteome</keyword>
<evidence type="ECO:0008006" key="3">
    <source>
        <dbReference type="Google" id="ProtNLM"/>
    </source>
</evidence>
<reference evidence="1 2" key="1">
    <citation type="submission" date="2019-03" db="EMBL/GenBank/DDBJ databases">
        <title>Genomic Encyclopedia of Type Strains, Phase III (KMG-III): the genomes of soil and plant-associated and newly described type strains.</title>
        <authorList>
            <person name="Whitman W."/>
        </authorList>
    </citation>
    <scope>NUCLEOTIDE SEQUENCE [LARGE SCALE GENOMIC DNA]</scope>
    <source>
        <strain evidence="1 2">CECT 8446</strain>
    </source>
</reference>
<dbReference type="EMBL" id="SNYF01000005">
    <property type="protein sequence ID" value="TDQ18897.1"/>
    <property type="molecule type" value="Genomic_DNA"/>
</dbReference>
<gene>
    <name evidence="1" type="ORF">DFQ04_0708</name>
</gene>
<dbReference type="OrthoDB" id="9816185at2"/>
<evidence type="ECO:0000313" key="1">
    <source>
        <dbReference type="EMBL" id="TDQ18897.1"/>
    </source>
</evidence>
<dbReference type="AlphaFoldDB" id="A0A4V3D2H0"/>
<organism evidence="1 2">
    <name type="scientific">Algoriphagus boseongensis</name>
    <dbReference type="NCBI Taxonomy" id="1442587"/>
    <lineage>
        <taxon>Bacteria</taxon>
        <taxon>Pseudomonadati</taxon>
        <taxon>Bacteroidota</taxon>
        <taxon>Cytophagia</taxon>
        <taxon>Cytophagales</taxon>
        <taxon>Cyclobacteriaceae</taxon>
        <taxon>Algoriphagus</taxon>
    </lineage>
</organism>
<name>A0A4V3D2H0_9BACT</name>
<evidence type="ECO:0000313" key="2">
    <source>
        <dbReference type="Proteomes" id="UP000294535"/>
    </source>
</evidence>
<dbReference type="Proteomes" id="UP000294535">
    <property type="component" value="Unassembled WGS sequence"/>
</dbReference>
<accession>A0A4V3D2H0</accession>
<sequence length="359" mass="41534">MLFPYQFIENHSIYALQQWMDDLFLNVWCTADAAVDYNIDLLPDDLKEITLAIFYDARITTDYLYGPIERVYIIFQGFDQPTKDLLAQAYKNNNNVLDLCKQQNGCNPYVYSTLQALSEPLKNELISFYKSLFTSVIHLKAVQDKIGTIDSHYDEFVTTNDERKCPFCGLNSIKGPNRTVRDAYDHYLPKDIYPFNSINFKNLAPMCHECNSSHKLRQDPITSPNTNARRRAFFPYDTDNGYEINIDLTFSNPDINTLSENDVTVNLTSPTHQQEVDTWKEVFGIEERYKEKCASKTDGKYWFMQIHDEYNNLPFISKVFYSKGKHIQNVIKSARTNPFAAGNFIKASFLESCAKMGII</sequence>
<dbReference type="RefSeq" id="WP_133552722.1">
    <property type="nucleotide sequence ID" value="NZ_SNYF01000005.1"/>
</dbReference>